<evidence type="ECO:0000256" key="2">
    <source>
        <dbReference type="ARBA" id="ARBA00022448"/>
    </source>
</evidence>
<dbReference type="STRING" id="3476.A0A2P5E517"/>
<sequence length="247" mass="27190">MSSLKNYENVSIDVVRKWQDTYQWIPIFGAFVAMFTAFLAGANNLPAPFSTPVGAGALTLFKAFIMSCLIYVPGAAFASNSINFLEERQPDAGFLMWSLVIVLVTAGTVLVTEGFGYIPIWNKKENHNFNGGGLVWILLEWTVAPLIACLFAFLLFRVLKTCVLRHENAEKRILVFLPIDYGVSAGLLCLFVVFRTVGAVSHQSSTCLELLMLDSPTVHVSLLSQNSLNSKQDRRGGGGYLQRLSDA</sequence>
<keyword evidence="5 7" id="KW-1133">Transmembrane helix</keyword>
<reference evidence="9" key="1">
    <citation type="submission" date="2016-06" db="EMBL/GenBank/DDBJ databases">
        <title>Parallel loss of symbiosis genes in relatives of nitrogen-fixing non-legume Parasponia.</title>
        <authorList>
            <person name="Van Velzen R."/>
            <person name="Holmer R."/>
            <person name="Bu F."/>
            <person name="Rutten L."/>
            <person name="Van Zeijl A."/>
            <person name="Liu W."/>
            <person name="Santuari L."/>
            <person name="Cao Q."/>
            <person name="Sharma T."/>
            <person name="Shen D."/>
            <person name="Roswanjaya Y."/>
            <person name="Wardhani T."/>
            <person name="Kalhor M.S."/>
            <person name="Jansen J."/>
            <person name="Van den Hoogen J."/>
            <person name="Gungor B."/>
            <person name="Hartog M."/>
            <person name="Hontelez J."/>
            <person name="Verver J."/>
            <person name="Yang W.-C."/>
            <person name="Schijlen E."/>
            <person name="Repin R."/>
            <person name="Schilthuizen M."/>
            <person name="Schranz E."/>
            <person name="Heidstra R."/>
            <person name="Miyata K."/>
            <person name="Fedorova E."/>
            <person name="Kohlen W."/>
            <person name="Bisseling T."/>
            <person name="Smit S."/>
            <person name="Geurts R."/>
        </authorList>
    </citation>
    <scope>NUCLEOTIDE SEQUENCE [LARGE SCALE GENOMIC DNA]</scope>
    <source>
        <strain evidence="9">cv. WU1-14</strain>
    </source>
</reference>
<evidence type="ECO:0000256" key="4">
    <source>
        <dbReference type="ARBA" id="ARBA00022692"/>
    </source>
</evidence>
<evidence type="ECO:0000256" key="1">
    <source>
        <dbReference type="ARBA" id="ARBA00004141"/>
    </source>
</evidence>
<comment type="caution">
    <text evidence="8">The sequence shown here is derived from an EMBL/GenBank/DDBJ whole genome shotgun (WGS) entry which is preliminary data.</text>
</comment>
<feature type="transmembrane region" description="Helical" evidence="7">
    <location>
        <begin position="174"/>
        <end position="194"/>
    </location>
</feature>
<dbReference type="PANTHER" id="PTHR11101">
    <property type="entry name" value="PHOSPHATE TRANSPORTER"/>
    <property type="match status" value="1"/>
</dbReference>
<proteinExistence type="predicted"/>
<dbReference type="Proteomes" id="UP000237105">
    <property type="component" value="Unassembled WGS sequence"/>
</dbReference>
<dbReference type="OrthoDB" id="260807at2759"/>
<feature type="transmembrane region" description="Helical" evidence="7">
    <location>
        <begin position="94"/>
        <end position="121"/>
    </location>
</feature>
<keyword evidence="3" id="KW-0592">Phosphate transport</keyword>
<evidence type="ECO:0000256" key="5">
    <source>
        <dbReference type="ARBA" id="ARBA00022989"/>
    </source>
</evidence>
<name>A0A2P5E517_PARAD</name>
<feature type="transmembrane region" description="Helical" evidence="7">
    <location>
        <begin position="21"/>
        <end position="40"/>
    </location>
</feature>
<keyword evidence="6 7" id="KW-0472">Membrane</keyword>
<protein>
    <submittedName>
        <fullName evidence="8">Phosphate transporter</fullName>
    </submittedName>
</protein>
<dbReference type="GO" id="GO:0035435">
    <property type="term" value="P:phosphate ion transmembrane transport"/>
    <property type="evidence" value="ECO:0007669"/>
    <property type="project" value="TreeGrafter"/>
</dbReference>
<dbReference type="GO" id="GO:0016020">
    <property type="term" value="C:membrane"/>
    <property type="evidence" value="ECO:0007669"/>
    <property type="project" value="UniProtKB-SubCell"/>
</dbReference>
<keyword evidence="2" id="KW-0813">Transport</keyword>
<gene>
    <name evidence="8" type="ORF">PanWU01x14_001920</name>
</gene>
<comment type="subcellular location">
    <subcellularLocation>
        <location evidence="1">Membrane</location>
        <topology evidence="1">Multi-pass membrane protein</topology>
    </subcellularLocation>
</comment>
<evidence type="ECO:0000256" key="3">
    <source>
        <dbReference type="ARBA" id="ARBA00022592"/>
    </source>
</evidence>
<feature type="transmembrane region" description="Helical" evidence="7">
    <location>
        <begin position="133"/>
        <end position="154"/>
    </location>
</feature>
<keyword evidence="9" id="KW-1185">Reference proteome</keyword>
<keyword evidence="4 7" id="KW-0812">Transmembrane</keyword>
<evidence type="ECO:0000313" key="9">
    <source>
        <dbReference type="Proteomes" id="UP000237105"/>
    </source>
</evidence>
<dbReference type="AlphaFoldDB" id="A0A2P5E517"/>
<feature type="transmembrane region" description="Helical" evidence="7">
    <location>
        <begin position="60"/>
        <end position="82"/>
    </location>
</feature>
<organism evidence="8 9">
    <name type="scientific">Parasponia andersonii</name>
    <name type="common">Sponia andersonii</name>
    <dbReference type="NCBI Taxonomy" id="3476"/>
    <lineage>
        <taxon>Eukaryota</taxon>
        <taxon>Viridiplantae</taxon>
        <taxon>Streptophyta</taxon>
        <taxon>Embryophyta</taxon>
        <taxon>Tracheophyta</taxon>
        <taxon>Spermatophyta</taxon>
        <taxon>Magnoliopsida</taxon>
        <taxon>eudicotyledons</taxon>
        <taxon>Gunneridae</taxon>
        <taxon>Pentapetalae</taxon>
        <taxon>rosids</taxon>
        <taxon>fabids</taxon>
        <taxon>Rosales</taxon>
        <taxon>Cannabaceae</taxon>
        <taxon>Parasponia</taxon>
    </lineage>
</organism>
<dbReference type="GO" id="GO:0005315">
    <property type="term" value="F:phosphate transmembrane transporter activity"/>
    <property type="evidence" value="ECO:0007669"/>
    <property type="project" value="InterPro"/>
</dbReference>
<evidence type="ECO:0000256" key="7">
    <source>
        <dbReference type="SAM" id="Phobius"/>
    </source>
</evidence>
<evidence type="ECO:0000256" key="6">
    <source>
        <dbReference type="ARBA" id="ARBA00023136"/>
    </source>
</evidence>
<dbReference type="PANTHER" id="PTHR11101:SF89">
    <property type="entry name" value="PHOSPHATE TRANSPORTER"/>
    <property type="match status" value="1"/>
</dbReference>
<dbReference type="EMBL" id="JXTB01000001">
    <property type="protein sequence ID" value="PON80636.1"/>
    <property type="molecule type" value="Genomic_DNA"/>
</dbReference>
<accession>A0A2P5E517</accession>
<evidence type="ECO:0000313" key="8">
    <source>
        <dbReference type="EMBL" id="PON80636.1"/>
    </source>
</evidence>
<dbReference type="InterPro" id="IPR001204">
    <property type="entry name" value="Phos_transporter"/>
</dbReference>